<feature type="transmembrane region" description="Helical" evidence="6">
    <location>
        <begin position="135"/>
        <end position="155"/>
    </location>
</feature>
<feature type="transmembrane region" description="Helical" evidence="6">
    <location>
        <begin position="328"/>
        <end position="346"/>
    </location>
</feature>
<proteinExistence type="predicted"/>
<dbReference type="EMBL" id="JAQIZZ010000008">
    <property type="protein sequence ID" value="KAJ5524649.1"/>
    <property type="molecule type" value="Genomic_DNA"/>
</dbReference>
<feature type="compositionally biased region" description="Polar residues" evidence="5">
    <location>
        <begin position="432"/>
        <end position="451"/>
    </location>
</feature>
<keyword evidence="2 6" id="KW-0812">Transmembrane</keyword>
<feature type="compositionally biased region" description="Polar residues" evidence="5">
    <location>
        <begin position="1010"/>
        <end position="1027"/>
    </location>
</feature>
<dbReference type="PANTHER" id="PTHR39469">
    <property type="entry name" value="CHROMOSOME 1, WHOLE GENOME SHOTGUN SEQUENCE"/>
    <property type="match status" value="1"/>
</dbReference>
<feature type="region of interest" description="Disordered" evidence="5">
    <location>
        <begin position="872"/>
        <end position="911"/>
    </location>
</feature>
<gene>
    <name evidence="9" type="ORF">N7494_011299</name>
</gene>
<dbReference type="Pfam" id="PF13886">
    <property type="entry name" value="TM7S3_TM198"/>
    <property type="match status" value="1"/>
</dbReference>
<comment type="subcellular location">
    <subcellularLocation>
        <location evidence="1">Membrane</location>
        <topology evidence="1">Multi-pass membrane protein</topology>
    </subcellularLocation>
</comment>
<feature type="region of interest" description="Disordered" evidence="5">
    <location>
        <begin position="358"/>
        <end position="453"/>
    </location>
</feature>
<evidence type="ECO:0000256" key="7">
    <source>
        <dbReference type="SAM" id="SignalP"/>
    </source>
</evidence>
<feature type="compositionally biased region" description="Basic and acidic residues" evidence="5">
    <location>
        <begin position="469"/>
        <end position="485"/>
    </location>
</feature>
<keyword evidence="7" id="KW-0732">Signal</keyword>
<feature type="region of interest" description="Disordered" evidence="5">
    <location>
        <begin position="953"/>
        <end position="998"/>
    </location>
</feature>
<evidence type="ECO:0000256" key="1">
    <source>
        <dbReference type="ARBA" id="ARBA00004141"/>
    </source>
</evidence>
<feature type="compositionally biased region" description="Basic and acidic residues" evidence="5">
    <location>
        <begin position="358"/>
        <end position="389"/>
    </location>
</feature>
<dbReference type="AlphaFoldDB" id="A0AAD6CJJ0"/>
<feature type="region of interest" description="Disordered" evidence="5">
    <location>
        <begin position="644"/>
        <end position="740"/>
    </location>
</feature>
<keyword evidence="4 6" id="KW-0472">Membrane</keyword>
<feature type="transmembrane region" description="Helical" evidence="6">
    <location>
        <begin position="194"/>
        <end position="212"/>
    </location>
</feature>
<keyword evidence="10" id="KW-1185">Reference proteome</keyword>
<feature type="region of interest" description="Disordered" evidence="5">
    <location>
        <begin position="594"/>
        <end position="630"/>
    </location>
</feature>
<evidence type="ECO:0000256" key="3">
    <source>
        <dbReference type="ARBA" id="ARBA00022989"/>
    </source>
</evidence>
<feature type="compositionally biased region" description="Basic and acidic residues" evidence="5">
    <location>
        <begin position="1052"/>
        <end position="1064"/>
    </location>
</feature>
<feature type="region of interest" description="Disordered" evidence="5">
    <location>
        <begin position="794"/>
        <end position="859"/>
    </location>
</feature>
<evidence type="ECO:0000256" key="5">
    <source>
        <dbReference type="SAM" id="MobiDB-lite"/>
    </source>
</evidence>
<feature type="compositionally biased region" description="Basic and acidic residues" evidence="5">
    <location>
        <begin position="731"/>
        <end position="740"/>
    </location>
</feature>
<dbReference type="Proteomes" id="UP001220324">
    <property type="component" value="Unassembled WGS sequence"/>
</dbReference>
<feature type="chain" id="PRO_5042231818" evidence="7">
    <location>
        <begin position="21"/>
        <end position="1131"/>
    </location>
</feature>
<feature type="region of interest" description="Disordered" evidence="5">
    <location>
        <begin position="469"/>
        <end position="535"/>
    </location>
</feature>
<feature type="compositionally biased region" description="Low complexity" evidence="5">
    <location>
        <begin position="44"/>
        <end position="118"/>
    </location>
</feature>
<feature type="compositionally biased region" description="Basic and acidic residues" evidence="5">
    <location>
        <begin position="651"/>
        <end position="661"/>
    </location>
</feature>
<feature type="compositionally biased region" description="Polar residues" evidence="5">
    <location>
        <begin position="872"/>
        <end position="897"/>
    </location>
</feature>
<evidence type="ECO:0000256" key="2">
    <source>
        <dbReference type="ARBA" id="ARBA00022692"/>
    </source>
</evidence>
<comment type="caution">
    <text evidence="9">The sequence shown here is derived from an EMBL/GenBank/DDBJ whole genome shotgun (WGS) entry which is preliminary data.</text>
</comment>
<evidence type="ECO:0000259" key="8">
    <source>
        <dbReference type="Pfam" id="PF13886"/>
    </source>
</evidence>
<evidence type="ECO:0000256" key="4">
    <source>
        <dbReference type="ARBA" id="ARBA00023136"/>
    </source>
</evidence>
<feature type="region of interest" description="Disordered" evidence="5">
    <location>
        <begin position="44"/>
        <end position="126"/>
    </location>
</feature>
<feature type="transmembrane region" description="Helical" evidence="6">
    <location>
        <begin position="162"/>
        <end position="182"/>
    </location>
</feature>
<feature type="compositionally biased region" description="Polar residues" evidence="5">
    <location>
        <begin position="845"/>
        <end position="859"/>
    </location>
</feature>
<feature type="compositionally biased region" description="Basic and acidic residues" evidence="5">
    <location>
        <begin position="701"/>
        <end position="721"/>
    </location>
</feature>
<reference evidence="9 10" key="1">
    <citation type="journal article" date="2023" name="IMA Fungus">
        <title>Comparative genomic study of the Penicillium genus elucidates a diverse pangenome and 15 lateral gene transfer events.</title>
        <authorList>
            <person name="Petersen C."/>
            <person name="Sorensen T."/>
            <person name="Nielsen M.R."/>
            <person name="Sondergaard T.E."/>
            <person name="Sorensen J.L."/>
            <person name="Fitzpatrick D.A."/>
            <person name="Frisvad J.C."/>
            <person name="Nielsen K.L."/>
        </authorList>
    </citation>
    <scope>NUCLEOTIDE SEQUENCE [LARGE SCALE GENOMIC DNA]</scope>
    <source>
        <strain evidence="9 10">IBT 35679</strain>
    </source>
</reference>
<evidence type="ECO:0000313" key="9">
    <source>
        <dbReference type="EMBL" id="KAJ5524649.1"/>
    </source>
</evidence>
<feature type="region of interest" description="Disordered" evidence="5">
    <location>
        <begin position="748"/>
        <end position="767"/>
    </location>
</feature>
<protein>
    <submittedName>
        <fullName evidence="9">Golgin subfamily A member 7/ERF4</fullName>
    </submittedName>
</protein>
<accession>A0AAD6CJJ0</accession>
<dbReference type="InterPro" id="IPR025256">
    <property type="entry name" value="TM7S3/TM198-like_dom"/>
</dbReference>
<feature type="compositionally biased region" description="Acidic residues" evidence="5">
    <location>
        <begin position="807"/>
        <end position="816"/>
    </location>
</feature>
<sequence>MRWYLLGFLLLCLHWRQTFAAPAEYKYQDAKNIALLDARDETDATTTASDNTSSQTTATTATTTTNTASTTTSATSTTHSTSHSTSSQTSQSTLTTSVPSLVTSSSGSSGDQSSTNSTEQTYTGGLPIRPSITPALGVGGFILLAAGGVLTFVGVRKPRISIFLSTGLLAALGVTVLIEYVMNPPVSNGVQGGYLVAIFFTGAIFGGLSLVFKEITEGLCCLLGGFCIGMWFLTVKAGGLVTGNGAKVGFILAFTGGFYCLSFSHYTRSYGSMLCTAFGGATAVVLGIDCYSRAGLKEFWLYLWGLNADLFPLNTYTYPITRNIRVELAIIIIVTVFGVIFQLRLWKVIKERREREESARQVAEKAKEEAEAENGRRIEEKNLRERAEWEQMYGNGSEGAKEPSLSETAVADDSRRSSDAYGSSVREKGNSIEMTEMTSPSPHSARVSDSGNHLEAVEEVVAETVADGTDGHATEGDEPSQHQEEQANQEIARPTTPAPKDMCVETNIHPDNSSEHGAVLGSEIGTPRSKRFSSRSLMNRMSWRSGHTMKPLPHNQSEEALIDADATSSVAGMVDDLQSVTSDRPSLAGLEVAADTTTASNSGEKLPPNDVAFETAPKSNERKALDASTASVVTAVRDVDASEIGTQQKSVQRDETPREIDESGVLEQTATDEATSGTGVDTGKSDAIEDQQPNPIVPEPAEAKPEQQADSVKNEETKPEGDIAESMSAAKTREEAEKDTAILPDEAVHAQPLIVQPKPAKKPKLDVSTVQNIPEQTSRVVNSFRTREWAKHLANADAPDCEPIQFESEEQEDPTASEEVAAPVDIQGLLQTPHNAQPPPAVMSPASTSPEQTYYQSQISLVSPDISQLKTRKSVQNLTSARSPPLSRNVSSGSSNPQEHHEMATMRNSASTPYLTVTTANLPEEVAESPRWSGPAPLLAVRENMMKNRMSSTSLRYDPWGPRSQSRQSLVDPTRVVSPTMPIPEAEEAVEVSPHIEDDIPLSKRRALLQRQTMRSPSGASSRSLEQIRSPISPASADPNRSEAMMSAWRQSVREDLSQRRDPLAMKSPTLGTTSPASPDRPRNTWGSVQQMRDASATHIGNSIAEGMQKGNMTELHRQAMRRMQASAKQL</sequence>
<dbReference type="GO" id="GO:0016020">
    <property type="term" value="C:membrane"/>
    <property type="evidence" value="ECO:0007669"/>
    <property type="project" value="UniProtKB-SubCell"/>
</dbReference>
<feature type="region of interest" description="Disordered" evidence="5">
    <location>
        <begin position="1010"/>
        <end position="1087"/>
    </location>
</feature>
<name>A0AAD6CJJ0_9EURO</name>
<feature type="signal peptide" evidence="7">
    <location>
        <begin position="1"/>
        <end position="20"/>
    </location>
</feature>
<keyword evidence="3 6" id="KW-1133">Transmembrane helix</keyword>
<dbReference type="PANTHER" id="PTHR39469:SF1">
    <property type="entry name" value="DUF4203 DOMAIN-CONTAINING PROTEIN"/>
    <property type="match status" value="1"/>
</dbReference>
<organism evidence="9 10">
    <name type="scientific">Penicillium frequentans</name>
    <dbReference type="NCBI Taxonomy" id="3151616"/>
    <lineage>
        <taxon>Eukaryota</taxon>
        <taxon>Fungi</taxon>
        <taxon>Dikarya</taxon>
        <taxon>Ascomycota</taxon>
        <taxon>Pezizomycotina</taxon>
        <taxon>Eurotiomycetes</taxon>
        <taxon>Eurotiomycetidae</taxon>
        <taxon>Eurotiales</taxon>
        <taxon>Aspergillaceae</taxon>
        <taxon>Penicillium</taxon>
    </lineage>
</organism>
<evidence type="ECO:0000256" key="6">
    <source>
        <dbReference type="SAM" id="Phobius"/>
    </source>
</evidence>
<feature type="compositionally biased region" description="Polar residues" evidence="5">
    <location>
        <begin position="666"/>
        <end position="679"/>
    </location>
</feature>
<feature type="domain" description="TM7S3/TM198-like" evidence="8">
    <location>
        <begin position="140"/>
        <end position="343"/>
    </location>
</feature>
<evidence type="ECO:0000313" key="10">
    <source>
        <dbReference type="Proteomes" id="UP001220324"/>
    </source>
</evidence>
<feature type="transmembrane region" description="Helical" evidence="6">
    <location>
        <begin position="248"/>
        <end position="266"/>
    </location>
</feature>
<feature type="transmembrane region" description="Helical" evidence="6">
    <location>
        <begin position="219"/>
        <end position="242"/>
    </location>
</feature>